<dbReference type="RefSeq" id="WP_267264462.1">
    <property type="nucleotide sequence ID" value="NZ_JAOVZW010000003.1"/>
</dbReference>
<reference evidence="1" key="1">
    <citation type="submission" date="2022-10" db="EMBL/GenBank/DDBJ databases">
        <title>Chryseobacterium sp. nov., a novel bacterial species.</title>
        <authorList>
            <person name="Cao Y."/>
        </authorList>
    </citation>
    <scope>NUCLEOTIDE SEQUENCE</scope>
    <source>
        <strain evidence="1">CCTCC AB2015118</strain>
    </source>
</reference>
<evidence type="ECO:0000313" key="2">
    <source>
        <dbReference type="Proteomes" id="UP001073122"/>
    </source>
</evidence>
<sequence>MENNKLRTLDSYEIDENDNLKKVIEFFQINNIYHIRWSGKTIKKQICVHELFHYAECDCERCNLERLNLVRTKELLNVENSSRNYEYLRRGYTHYLLGNYKESYEIFYKVYTEANKNQNPINFTISKYNLIKLRGLIKSFYYENDRDEIVKKLEKIKFENDERFVKEYAPYFVDIYKNIKDLKFYDNVFDKIDDSFLKIQKFHYRDRHGGSESDAAYYKLQSSFLRFKSYLHHNFIIFNHYQEYEQLSQKILESLLVLHTLKNPETNKYEQFDWYALELWIFNIQEEFTTYLFRKYEIKTIRISMETFNKLEALVDNLLKSQIEFKKYSSVYSPLRLGRIINNIIAIITLVDKTPQQKENIILKILSNSKILLKYNLMPFDGLNFYAIKKESFIKKATLKKIAYILFLNNSTYRYFEVLEKYFELCTEKEIEKLIYRVLKINTLDDINVKSVDFEDLLYAFSLLNQNNKDSLKVKFNNILEKDFDSSLYSNLLLYDLIDFEESSFDKLLSYVVNRSDFDEKRFPFHSYQNLDFYNVMSVVFKYNLKIDEKIKAQIDKVFHKERDYFEWLMDIDNYDYTKFNSYWILKSRTKYFTERFKKSTKLKTEIEKSLKVNYIEGVAKMYFRDLV</sequence>
<dbReference type="EMBL" id="JAOVZW010000003">
    <property type="protein sequence ID" value="MCX8523142.1"/>
    <property type="molecule type" value="Genomic_DNA"/>
</dbReference>
<gene>
    <name evidence="1" type="ORF">OF897_04295</name>
</gene>
<proteinExistence type="predicted"/>
<organism evidence="1 2">
    <name type="scientific">Chryseobacterium formosus</name>
    <dbReference type="NCBI Taxonomy" id="1537363"/>
    <lineage>
        <taxon>Bacteria</taxon>
        <taxon>Pseudomonadati</taxon>
        <taxon>Bacteroidota</taxon>
        <taxon>Flavobacteriia</taxon>
        <taxon>Flavobacteriales</taxon>
        <taxon>Weeksellaceae</taxon>
        <taxon>Chryseobacterium group</taxon>
        <taxon>Chryseobacterium</taxon>
    </lineage>
</organism>
<protein>
    <submittedName>
        <fullName evidence="1">Uncharacterized protein</fullName>
    </submittedName>
</protein>
<name>A0ABT3XNS5_9FLAO</name>
<evidence type="ECO:0000313" key="1">
    <source>
        <dbReference type="EMBL" id="MCX8523142.1"/>
    </source>
</evidence>
<accession>A0ABT3XNS5</accession>
<dbReference type="Proteomes" id="UP001073122">
    <property type="component" value="Unassembled WGS sequence"/>
</dbReference>
<keyword evidence="2" id="KW-1185">Reference proteome</keyword>
<comment type="caution">
    <text evidence="1">The sequence shown here is derived from an EMBL/GenBank/DDBJ whole genome shotgun (WGS) entry which is preliminary data.</text>
</comment>